<dbReference type="PANTHER" id="PTHR31827">
    <property type="entry name" value="EMB|CAB89363.1"/>
    <property type="match status" value="1"/>
</dbReference>
<organism evidence="2 3">
    <name type="scientific">Aphanomyces stellatus</name>
    <dbReference type="NCBI Taxonomy" id="120398"/>
    <lineage>
        <taxon>Eukaryota</taxon>
        <taxon>Sar</taxon>
        <taxon>Stramenopiles</taxon>
        <taxon>Oomycota</taxon>
        <taxon>Saprolegniomycetes</taxon>
        <taxon>Saprolegniales</taxon>
        <taxon>Verrucalvaceae</taxon>
        <taxon>Aphanomyces</taxon>
    </lineage>
</organism>
<keyword evidence="3" id="KW-1185">Reference proteome</keyword>
<dbReference type="EMBL" id="VJMH01006720">
    <property type="protein sequence ID" value="KAF0688488.1"/>
    <property type="molecule type" value="Genomic_DNA"/>
</dbReference>
<protein>
    <submittedName>
        <fullName evidence="2">Aste57867_19889 protein</fullName>
    </submittedName>
</protein>
<dbReference type="EMBL" id="CAADRA010006743">
    <property type="protein sequence ID" value="VFT96587.1"/>
    <property type="molecule type" value="Genomic_DNA"/>
</dbReference>
<proteinExistence type="predicted"/>
<evidence type="ECO:0000313" key="1">
    <source>
        <dbReference type="EMBL" id="KAF0688488.1"/>
    </source>
</evidence>
<evidence type="ECO:0000313" key="2">
    <source>
        <dbReference type="EMBL" id="VFT96587.1"/>
    </source>
</evidence>
<sequence>MTPIFPICCFQNCARDAMLGKPQCDVHKKKRLCAIDGCASMVNKRGLCVRHGARHGRCSVLGCEAEQVRVGTLCYAHSLVVPRCEAADMRKQSREAAQEKYASDDVPADPANDWIEWVLASLAIDNHDEWMDGSLGEMYVAKDDVWPFSLEHDDTRIDMDEVLALKLFGL</sequence>
<gene>
    <name evidence="2" type="primary">Aste57867_19889</name>
    <name evidence="1" type="ORF">As57867_019823</name>
    <name evidence="2" type="ORF">ASTE57867_19889</name>
</gene>
<dbReference type="AlphaFoldDB" id="A0A485LFK2"/>
<name>A0A485LFK2_9STRA</name>
<reference evidence="1" key="2">
    <citation type="submission" date="2019-06" db="EMBL/GenBank/DDBJ databases">
        <title>Genomics analysis of Aphanomyces spp. identifies a new class of oomycete effector associated with host adaptation.</title>
        <authorList>
            <person name="Gaulin E."/>
        </authorList>
    </citation>
    <scope>NUCLEOTIDE SEQUENCE</scope>
    <source>
        <strain evidence="1">CBS 578.67</strain>
    </source>
</reference>
<dbReference type="Proteomes" id="UP000332933">
    <property type="component" value="Unassembled WGS sequence"/>
</dbReference>
<reference evidence="2 3" key="1">
    <citation type="submission" date="2019-03" db="EMBL/GenBank/DDBJ databases">
        <authorList>
            <person name="Gaulin E."/>
            <person name="Dumas B."/>
        </authorList>
    </citation>
    <scope>NUCLEOTIDE SEQUENCE [LARGE SCALE GENOMIC DNA]</scope>
    <source>
        <strain evidence="2">CBS 568.67</strain>
    </source>
</reference>
<dbReference type="OrthoDB" id="58458at2759"/>
<dbReference type="PANTHER" id="PTHR31827:SF1">
    <property type="entry name" value="EMB|CAB89363.1"/>
    <property type="match status" value="1"/>
</dbReference>
<accession>A0A485LFK2</accession>
<evidence type="ECO:0000313" key="3">
    <source>
        <dbReference type="Proteomes" id="UP000332933"/>
    </source>
</evidence>